<dbReference type="Gene3D" id="3.40.50.410">
    <property type="entry name" value="von Willebrand factor, type A domain"/>
    <property type="match status" value="1"/>
</dbReference>
<evidence type="ECO:0000259" key="2">
    <source>
        <dbReference type="PROSITE" id="PS50234"/>
    </source>
</evidence>
<name>D7CUC6_TRURR</name>
<dbReference type="SUPFAM" id="SSF53300">
    <property type="entry name" value="vWA-like"/>
    <property type="match status" value="1"/>
</dbReference>
<dbReference type="Proteomes" id="UP000000379">
    <property type="component" value="Chromosome"/>
</dbReference>
<dbReference type="Pfam" id="PF00092">
    <property type="entry name" value="VWA"/>
    <property type="match status" value="1"/>
</dbReference>
<dbReference type="SMART" id="SM00327">
    <property type="entry name" value="VWA"/>
    <property type="match status" value="1"/>
</dbReference>
<organism evidence="3 4">
    <name type="scientific">Truepera radiovictrix (strain DSM 17093 / CIP 108686 / LMG 22925 / RQ-24)</name>
    <dbReference type="NCBI Taxonomy" id="649638"/>
    <lineage>
        <taxon>Bacteria</taxon>
        <taxon>Thermotogati</taxon>
        <taxon>Deinococcota</taxon>
        <taxon>Deinococci</taxon>
        <taxon>Trueperales</taxon>
        <taxon>Trueperaceae</taxon>
        <taxon>Truepera</taxon>
    </lineage>
</organism>
<evidence type="ECO:0000313" key="3">
    <source>
        <dbReference type="EMBL" id="ADI15711.1"/>
    </source>
</evidence>
<dbReference type="STRING" id="649638.Trad_2605"/>
<dbReference type="SUPFAM" id="SSF52317">
    <property type="entry name" value="Class I glutamine amidotransferase-like"/>
    <property type="match status" value="1"/>
</dbReference>
<keyword evidence="1" id="KW-0812">Transmembrane</keyword>
<reference evidence="4" key="1">
    <citation type="submission" date="2010-05" db="EMBL/GenBank/DDBJ databases">
        <title>The complete genome of Truepera radiovictris DSM 17093.</title>
        <authorList>
            <consortium name="US DOE Joint Genome Institute (JGI-PGF)"/>
            <person name="Lucas S."/>
            <person name="Copeland A."/>
            <person name="Lapidus A."/>
            <person name="Glavina del Rio T."/>
            <person name="Dalin E."/>
            <person name="Tice H."/>
            <person name="Bruce D."/>
            <person name="Goodwin L."/>
            <person name="Pitluck S."/>
            <person name="Kyrpides N."/>
            <person name="Mavromatis K."/>
            <person name="Ovchinnikova G."/>
            <person name="Munk A.C."/>
            <person name="Detter J.C."/>
            <person name="Han C."/>
            <person name="Tapia R."/>
            <person name="Land M."/>
            <person name="Hauser L."/>
            <person name="Markowitz V."/>
            <person name="Cheng J.-F."/>
            <person name="Hugenholtz P."/>
            <person name="Woyke T."/>
            <person name="Wu D."/>
            <person name="Tindall B."/>
            <person name="Pomrenke H.G."/>
            <person name="Brambilla E."/>
            <person name="Klenk H.-P."/>
            <person name="Eisen J.A."/>
        </authorList>
    </citation>
    <scope>NUCLEOTIDE SEQUENCE [LARGE SCALE GENOMIC DNA]</scope>
    <source>
        <strain evidence="4">DSM 17093 / CIP 108686 / LMG 22925 / RQ-24</strain>
    </source>
</reference>
<dbReference type="OrthoDB" id="9781333at2"/>
<dbReference type="RefSeq" id="WP_013179072.1">
    <property type="nucleotide sequence ID" value="NC_014221.1"/>
</dbReference>
<dbReference type="InterPro" id="IPR029062">
    <property type="entry name" value="Class_I_gatase-like"/>
</dbReference>
<evidence type="ECO:0000256" key="1">
    <source>
        <dbReference type="SAM" id="Phobius"/>
    </source>
</evidence>
<dbReference type="CDD" id="cd00198">
    <property type="entry name" value="vWFA"/>
    <property type="match status" value="1"/>
</dbReference>
<keyword evidence="1" id="KW-1133">Transmembrane helix</keyword>
<dbReference type="PROSITE" id="PS50234">
    <property type="entry name" value="VWFA"/>
    <property type="match status" value="1"/>
</dbReference>
<dbReference type="PANTHER" id="PTHR37947">
    <property type="entry name" value="BLL2462 PROTEIN"/>
    <property type="match status" value="1"/>
</dbReference>
<dbReference type="HOGENOM" id="CLU_007196_0_0_0"/>
<sequence>MSALGVSFGAPWLLLALPLLLLLPGRRTPALWGARVLALALLLVALARPALPLPGAGVAVLVDVSHSLDTRAVEVLGELELAAEPLAFYTFAGDVSAHAAPPTPADAEREGLRDRTDIARALQVAGASGVGRLLLLSDGAESAGDALAALPELPVDVLHVRGPESVRLEALHAPESARPGETVEVTAVVASDLETEVTLRATRDGEALPPITRTVSPGRTPLSFSLELGAGAAGSVAVEARLEVPFEQPFQDDLQRLDIAVAADEPVLVINDPAMAELLEVQGFHVRRGRPADVTAPLNYSAVVLREGAGAFTPGQLELLGSYVQGGGGLMMTGGPDAFGLGGWYRTPVEAVLPVTTDLRTEVEVPLVALVIVMDVSQSMTAGNPSRLELAKEGAVGVVDLAYERDMLGFITFSDRPEWVFRPRQATLQGKREMTAAILNVAPQGGTIFEPAYREALDVLMAQEAAVKHVIVLTDGKFADGTGPFSRGPAPDFGRLAALGRRSGITTSTIAIGDGADPQQLTTIARAGGGRYYEALDVSTLPRIFTTEALSATRSLLREGPLTPTPRDHPLAPAATLRGAPEVGAYIASSLKGEGEMILEGLDGEPLLAVSRQGLGRSAALTTDLNAFAGDFGAWEALPGVLGTLTRWLQVRPATYAATVRPEGNGLRVVVDAVQEGEYIDGEALVARYEGLQVPLEQVAPGRYEGFLDTPPAGGTLLVVGDGEVVARAAVTAPSGEFDTAGGEALLQEIARRTGGEVLAEAGRYAPEMPARATPIWPWPALAAAAVFLLELLWRRFGPLRA</sequence>
<dbReference type="AlphaFoldDB" id="D7CUC6"/>
<gene>
    <name evidence="3" type="ordered locus">Trad_2605</name>
</gene>
<dbReference type="KEGG" id="tra:Trad_2605"/>
<dbReference type="PANTHER" id="PTHR37947:SF2">
    <property type="entry name" value="VON WILLEBRAND FACTOR TYPE A"/>
    <property type="match status" value="1"/>
</dbReference>
<feature type="domain" description="VWFA" evidence="2">
    <location>
        <begin position="369"/>
        <end position="550"/>
    </location>
</feature>
<evidence type="ECO:0000313" key="4">
    <source>
        <dbReference type="Proteomes" id="UP000000379"/>
    </source>
</evidence>
<protein>
    <submittedName>
        <fullName evidence="3">von Willebrand factor type A</fullName>
    </submittedName>
</protein>
<keyword evidence="1" id="KW-0472">Membrane</keyword>
<reference evidence="3 4" key="2">
    <citation type="journal article" date="2011" name="Stand. Genomic Sci.">
        <title>Complete genome sequence of Truepera radiovictrix type strain (RQ-24).</title>
        <authorList>
            <person name="Ivanova N."/>
            <person name="Rohde C."/>
            <person name="Munk C."/>
            <person name="Nolan M."/>
            <person name="Lucas S."/>
            <person name="Del Rio T.G."/>
            <person name="Tice H."/>
            <person name="Deshpande S."/>
            <person name="Cheng J.F."/>
            <person name="Tapia R."/>
            <person name="Han C."/>
            <person name="Goodwin L."/>
            <person name="Pitluck S."/>
            <person name="Liolios K."/>
            <person name="Mavromatis K."/>
            <person name="Mikhailova N."/>
            <person name="Pati A."/>
            <person name="Chen A."/>
            <person name="Palaniappan K."/>
            <person name="Land M."/>
            <person name="Hauser L."/>
            <person name="Chang Y.J."/>
            <person name="Jeffries C.D."/>
            <person name="Brambilla E."/>
            <person name="Rohde M."/>
            <person name="Goker M."/>
            <person name="Tindall B.J."/>
            <person name="Woyke T."/>
            <person name="Bristow J."/>
            <person name="Eisen J.A."/>
            <person name="Markowitz V."/>
            <person name="Hugenholtz P."/>
            <person name="Kyrpides N.C."/>
            <person name="Klenk H.P."/>
            <person name="Lapidus A."/>
        </authorList>
    </citation>
    <scope>NUCLEOTIDE SEQUENCE [LARGE SCALE GENOMIC DNA]</scope>
    <source>
        <strain evidence="4">DSM 17093 / CIP 108686 / LMG 22925 / RQ-24</strain>
    </source>
</reference>
<keyword evidence="4" id="KW-1185">Reference proteome</keyword>
<dbReference type="eggNOG" id="COG2304">
    <property type="taxonomic scope" value="Bacteria"/>
</dbReference>
<dbReference type="InterPro" id="IPR002035">
    <property type="entry name" value="VWF_A"/>
</dbReference>
<accession>D7CUC6</accession>
<feature type="transmembrane region" description="Helical" evidence="1">
    <location>
        <begin position="6"/>
        <end position="23"/>
    </location>
</feature>
<dbReference type="InterPro" id="IPR036465">
    <property type="entry name" value="vWFA_dom_sf"/>
</dbReference>
<proteinExistence type="predicted"/>
<feature type="transmembrane region" description="Helical" evidence="1">
    <location>
        <begin position="30"/>
        <end position="51"/>
    </location>
</feature>
<dbReference type="EMBL" id="CP002049">
    <property type="protein sequence ID" value="ADI15711.1"/>
    <property type="molecule type" value="Genomic_DNA"/>
</dbReference>